<protein>
    <submittedName>
        <fullName evidence="2">YggT family protein</fullName>
    </submittedName>
</protein>
<evidence type="ECO:0000313" key="2">
    <source>
        <dbReference type="EMBL" id="TMQ64066.1"/>
    </source>
</evidence>
<dbReference type="GO" id="GO:0016020">
    <property type="term" value="C:membrane"/>
    <property type="evidence" value="ECO:0007669"/>
    <property type="project" value="InterPro"/>
</dbReference>
<dbReference type="InterPro" id="IPR003425">
    <property type="entry name" value="CCB3/YggT"/>
</dbReference>
<keyword evidence="1" id="KW-1133">Transmembrane helix</keyword>
<keyword evidence="1" id="KW-0812">Transmembrane</keyword>
<evidence type="ECO:0000256" key="1">
    <source>
        <dbReference type="SAM" id="Phobius"/>
    </source>
</evidence>
<dbReference type="Pfam" id="PF02325">
    <property type="entry name" value="CCB3_YggT"/>
    <property type="match status" value="1"/>
</dbReference>
<reference evidence="2 3" key="1">
    <citation type="journal article" date="2019" name="Nat. Microbiol.">
        <title>Mediterranean grassland soil C-N compound turnover is dependent on rainfall and depth, and is mediated by genomically divergent microorganisms.</title>
        <authorList>
            <person name="Diamond S."/>
            <person name="Andeer P.F."/>
            <person name="Li Z."/>
            <person name="Crits-Christoph A."/>
            <person name="Burstein D."/>
            <person name="Anantharaman K."/>
            <person name="Lane K.R."/>
            <person name="Thomas B.C."/>
            <person name="Pan C."/>
            <person name="Northen T.R."/>
            <person name="Banfield J.F."/>
        </authorList>
    </citation>
    <scope>NUCLEOTIDE SEQUENCE [LARGE SCALE GENOMIC DNA]</scope>
    <source>
        <strain evidence="2">WS_8</strain>
    </source>
</reference>
<sequence>MFVIGNLLHAVATVLDILLQTLLLVVFVNALLSWVRPDPSNPIVMFLDRVSDLVCDPIRRVIPTTVSGIDFAPFIAMLVIWFAKLFVVGTLADLAARM</sequence>
<dbReference type="Proteomes" id="UP000316609">
    <property type="component" value="Unassembled WGS sequence"/>
</dbReference>
<evidence type="ECO:0000313" key="3">
    <source>
        <dbReference type="Proteomes" id="UP000316609"/>
    </source>
</evidence>
<dbReference type="EMBL" id="VBOY01000096">
    <property type="protein sequence ID" value="TMQ64066.1"/>
    <property type="molecule type" value="Genomic_DNA"/>
</dbReference>
<accession>A0A538TKB8</accession>
<proteinExistence type="predicted"/>
<gene>
    <name evidence="2" type="ORF">E6K78_09945</name>
</gene>
<comment type="caution">
    <text evidence="2">The sequence shown here is derived from an EMBL/GenBank/DDBJ whole genome shotgun (WGS) entry which is preliminary data.</text>
</comment>
<name>A0A538TKB8_UNCEI</name>
<organism evidence="2 3">
    <name type="scientific">Eiseniibacteriota bacterium</name>
    <dbReference type="NCBI Taxonomy" id="2212470"/>
    <lineage>
        <taxon>Bacteria</taxon>
        <taxon>Candidatus Eiseniibacteriota</taxon>
    </lineage>
</organism>
<keyword evidence="1" id="KW-0472">Membrane</keyword>
<feature type="transmembrane region" description="Helical" evidence="1">
    <location>
        <begin position="71"/>
        <end position="96"/>
    </location>
</feature>
<feature type="transmembrane region" description="Helical" evidence="1">
    <location>
        <begin position="7"/>
        <end position="32"/>
    </location>
</feature>
<dbReference type="AlphaFoldDB" id="A0A538TKB8"/>